<comment type="caution">
    <text evidence="2">The sequence shown here is derived from an EMBL/GenBank/DDBJ whole genome shotgun (WGS) entry which is preliminary data.</text>
</comment>
<feature type="compositionally biased region" description="Basic and acidic residues" evidence="1">
    <location>
        <begin position="258"/>
        <end position="269"/>
    </location>
</feature>
<feature type="compositionally biased region" description="Low complexity" evidence="1">
    <location>
        <begin position="31"/>
        <end position="43"/>
    </location>
</feature>
<feature type="region of interest" description="Disordered" evidence="1">
    <location>
        <begin position="242"/>
        <end position="271"/>
    </location>
</feature>
<gene>
    <name evidence="2" type="ORF">BC938DRAFT_477870</name>
</gene>
<dbReference type="EMBL" id="RBNJ01029877">
    <property type="protein sequence ID" value="RUS13435.1"/>
    <property type="molecule type" value="Genomic_DNA"/>
</dbReference>
<feature type="region of interest" description="Disordered" evidence="1">
    <location>
        <begin position="192"/>
        <end position="217"/>
    </location>
</feature>
<keyword evidence="3" id="KW-1185">Reference proteome</keyword>
<feature type="non-terminal residue" evidence="2">
    <location>
        <position position="295"/>
    </location>
</feature>
<name>A0A433P7G8_9FUNG</name>
<evidence type="ECO:0000313" key="2">
    <source>
        <dbReference type="EMBL" id="RUS13435.1"/>
    </source>
</evidence>
<protein>
    <submittedName>
        <fullName evidence="2">Uncharacterized protein</fullName>
    </submittedName>
</protein>
<reference evidence="2 3" key="1">
    <citation type="journal article" date="2018" name="New Phytol.">
        <title>Phylogenomics of Endogonaceae and evolution of mycorrhizas within Mucoromycota.</title>
        <authorList>
            <person name="Chang Y."/>
            <person name="Desiro A."/>
            <person name="Na H."/>
            <person name="Sandor L."/>
            <person name="Lipzen A."/>
            <person name="Clum A."/>
            <person name="Barry K."/>
            <person name="Grigoriev I.V."/>
            <person name="Martin F.M."/>
            <person name="Stajich J.E."/>
            <person name="Smith M.E."/>
            <person name="Bonito G."/>
            <person name="Spatafora J.W."/>
        </authorList>
    </citation>
    <scope>NUCLEOTIDE SEQUENCE [LARGE SCALE GENOMIC DNA]</scope>
    <source>
        <strain evidence="2 3">AD002</strain>
    </source>
</reference>
<sequence>ASAKRPKVSHRPPSVALSAPSPTSSPPSEPTTPAASTSASVTSKRVSPAPAILETKKREALGTGMVKEKLTQDAAMGNSGMGAGTDVSESESELPALLPQGKYCTRTCGMIVAHARLTQSEAKRRAILGESNYHGHARSGLVSAADMDDRKRLIQVREQQGKVRRAIELIERRTRFLKKVVRRAMVMRAGGENGVPVTVSPQKTTKSKGKGKKGAGGEEDGALCGFDFRLVWDDGKWRDGDENFDGSDDDLSDVDMSEDGKKSGRVCRDPKKKCGKHVGWQKLKMLEVEQEKGIQ</sequence>
<feature type="compositionally biased region" description="Acidic residues" evidence="1">
    <location>
        <begin position="242"/>
        <end position="257"/>
    </location>
</feature>
<evidence type="ECO:0000256" key="1">
    <source>
        <dbReference type="SAM" id="MobiDB-lite"/>
    </source>
</evidence>
<feature type="compositionally biased region" description="Low complexity" evidence="1">
    <location>
        <begin position="12"/>
        <end position="22"/>
    </location>
</feature>
<dbReference type="Proteomes" id="UP000274822">
    <property type="component" value="Unassembled WGS sequence"/>
</dbReference>
<feature type="non-terminal residue" evidence="2">
    <location>
        <position position="1"/>
    </location>
</feature>
<proteinExistence type="predicted"/>
<accession>A0A433P7G8</accession>
<dbReference type="AlphaFoldDB" id="A0A433P7G8"/>
<evidence type="ECO:0000313" key="3">
    <source>
        <dbReference type="Proteomes" id="UP000274822"/>
    </source>
</evidence>
<feature type="region of interest" description="Disordered" evidence="1">
    <location>
        <begin position="1"/>
        <end position="60"/>
    </location>
</feature>
<organism evidence="2 3">
    <name type="scientific">Jimgerdemannia flammicorona</name>
    <dbReference type="NCBI Taxonomy" id="994334"/>
    <lineage>
        <taxon>Eukaryota</taxon>
        <taxon>Fungi</taxon>
        <taxon>Fungi incertae sedis</taxon>
        <taxon>Mucoromycota</taxon>
        <taxon>Mucoromycotina</taxon>
        <taxon>Endogonomycetes</taxon>
        <taxon>Endogonales</taxon>
        <taxon>Endogonaceae</taxon>
        <taxon>Jimgerdemannia</taxon>
    </lineage>
</organism>
<feature type="compositionally biased region" description="Basic residues" evidence="1">
    <location>
        <begin position="1"/>
        <end position="10"/>
    </location>
</feature>